<dbReference type="PIRSF" id="PIRSF000090">
    <property type="entry name" value="Beta-ETF"/>
    <property type="match status" value="1"/>
</dbReference>
<feature type="domain" description="Electron transfer flavoprotein alpha/beta-subunit N-terminal" evidence="8">
    <location>
        <begin position="31"/>
        <end position="235"/>
    </location>
</feature>
<dbReference type="Gene3D" id="3.40.50.620">
    <property type="entry name" value="HUPs"/>
    <property type="match status" value="1"/>
</dbReference>
<dbReference type="EMBL" id="JAJFZP010000003">
    <property type="protein sequence ID" value="MCC3267989.1"/>
    <property type="molecule type" value="Genomic_DNA"/>
</dbReference>
<keyword evidence="5" id="KW-0813">Transport</keyword>
<name>A0A9X1S649_9MICC</name>
<dbReference type="Proteomes" id="UP001139264">
    <property type="component" value="Unassembled WGS sequence"/>
</dbReference>
<comment type="cofactor">
    <cofactor evidence="1">
        <name>FAD</name>
        <dbReference type="ChEBI" id="CHEBI:57692"/>
    </cofactor>
</comment>
<dbReference type="AlphaFoldDB" id="A0A9X1S649"/>
<evidence type="ECO:0000259" key="8">
    <source>
        <dbReference type="SMART" id="SM00893"/>
    </source>
</evidence>
<comment type="similarity">
    <text evidence="2">Belongs to the ETF beta-subunit/FixA family.</text>
</comment>
<comment type="subunit">
    <text evidence="3">Heterodimer of an alpha and a beta subunit.</text>
</comment>
<evidence type="ECO:0000256" key="1">
    <source>
        <dbReference type="ARBA" id="ARBA00001974"/>
    </source>
</evidence>
<dbReference type="PANTHER" id="PTHR21294">
    <property type="entry name" value="ELECTRON TRANSFER FLAVOPROTEIN BETA-SUBUNIT"/>
    <property type="match status" value="1"/>
</dbReference>
<dbReference type="InterPro" id="IPR014729">
    <property type="entry name" value="Rossmann-like_a/b/a_fold"/>
</dbReference>
<dbReference type="CDD" id="cd01714">
    <property type="entry name" value="ETF_beta"/>
    <property type="match status" value="1"/>
</dbReference>
<evidence type="ECO:0000313" key="9">
    <source>
        <dbReference type="EMBL" id="MCC3267989.1"/>
    </source>
</evidence>
<evidence type="ECO:0000256" key="4">
    <source>
        <dbReference type="ARBA" id="ARBA00016797"/>
    </source>
</evidence>
<evidence type="ECO:0000256" key="2">
    <source>
        <dbReference type="ARBA" id="ARBA00007557"/>
    </source>
</evidence>
<comment type="function">
    <text evidence="7">The electron transfer flavoprotein serves as a specific electron acceptor for other dehydrogenases. It transfers the electrons to the main respiratory chain via ETF-ubiquinone oxidoreductase (ETF dehydrogenase).</text>
</comment>
<dbReference type="InterPro" id="IPR012255">
    <property type="entry name" value="ETF_b"/>
</dbReference>
<organism evidence="9 10">
    <name type="scientific">Arthrobacter gengyunqii</name>
    <dbReference type="NCBI Taxonomy" id="2886940"/>
    <lineage>
        <taxon>Bacteria</taxon>
        <taxon>Bacillati</taxon>
        <taxon>Actinomycetota</taxon>
        <taxon>Actinomycetes</taxon>
        <taxon>Micrococcales</taxon>
        <taxon>Micrococcaceae</taxon>
        <taxon>Arthrobacter</taxon>
    </lineage>
</organism>
<dbReference type="PANTHER" id="PTHR21294:SF8">
    <property type="entry name" value="ELECTRON TRANSFER FLAVOPROTEIN SUBUNIT BETA"/>
    <property type="match status" value="1"/>
</dbReference>
<dbReference type="RefSeq" id="WP_227906434.1">
    <property type="nucleotide sequence ID" value="NZ_CP095461.1"/>
</dbReference>
<sequence>MQESADRPLNIVVLVKHVPDAQFDRHLTGPGHTLDRSESILSELDEYALEAALQLAEARGGQAAGNMVTALTMGPDAAVNAVKKALQMGAYQGVHVNDESLAGSDAAATSLVLAAAVQHAAGAQGAPAMPDLVLTGMASTDGETSLVPAQLAERLQLAQITFASELAVEDVDGAAVVRARRDGDSYSETLEAPLPALVSVTDQANEPRYPNFKGIMAAKKKSIAVLSLQDLGIDPGAAGLAGSWTTVAASAPRPPRSAGTIITDDGSAGVALVDFLVASKLI</sequence>
<protein>
    <recommendedName>
        <fullName evidence="4">Electron transfer flavoprotein subunit beta</fullName>
    </recommendedName>
</protein>
<comment type="caution">
    <text evidence="9">The sequence shown here is derived from an EMBL/GenBank/DDBJ whole genome shotgun (WGS) entry which is preliminary data.</text>
</comment>
<accession>A0A9X1S649</accession>
<dbReference type="SUPFAM" id="SSF52402">
    <property type="entry name" value="Adenine nucleotide alpha hydrolases-like"/>
    <property type="match status" value="1"/>
</dbReference>
<dbReference type="InterPro" id="IPR033948">
    <property type="entry name" value="ETF_beta_N"/>
</dbReference>
<evidence type="ECO:0000256" key="6">
    <source>
        <dbReference type="ARBA" id="ARBA00022982"/>
    </source>
</evidence>
<dbReference type="InterPro" id="IPR014730">
    <property type="entry name" value="ETF_a/b_N"/>
</dbReference>
<dbReference type="SMART" id="SM00893">
    <property type="entry name" value="ETF"/>
    <property type="match status" value="1"/>
</dbReference>
<dbReference type="GO" id="GO:0009055">
    <property type="term" value="F:electron transfer activity"/>
    <property type="evidence" value="ECO:0007669"/>
    <property type="project" value="InterPro"/>
</dbReference>
<evidence type="ECO:0000256" key="7">
    <source>
        <dbReference type="ARBA" id="ARBA00025649"/>
    </source>
</evidence>
<dbReference type="GO" id="GO:0005829">
    <property type="term" value="C:cytosol"/>
    <property type="evidence" value="ECO:0007669"/>
    <property type="project" value="TreeGrafter"/>
</dbReference>
<reference evidence="9" key="1">
    <citation type="submission" date="2021-10" db="EMBL/GenBank/DDBJ databases">
        <title>Novel species in genus Arthrobacter.</title>
        <authorList>
            <person name="Liu Y."/>
        </authorList>
    </citation>
    <scope>NUCLEOTIDE SEQUENCE</scope>
    <source>
        <strain evidence="9">Zg-Y809</strain>
    </source>
</reference>
<evidence type="ECO:0000256" key="3">
    <source>
        <dbReference type="ARBA" id="ARBA00011355"/>
    </source>
</evidence>
<evidence type="ECO:0000256" key="5">
    <source>
        <dbReference type="ARBA" id="ARBA00022448"/>
    </source>
</evidence>
<gene>
    <name evidence="9" type="ORF">LJ751_01250</name>
</gene>
<keyword evidence="6" id="KW-0249">Electron transport</keyword>
<proteinExistence type="inferred from homology"/>
<dbReference type="Pfam" id="PF01012">
    <property type="entry name" value="ETF"/>
    <property type="match status" value="1"/>
</dbReference>
<evidence type="ECO:0000313" key="10">
    <source>
        <dbReference type="Proteomes" id="UP001139264"/>
    </source>
</evidence>